<evidence type="ECO:0000259" key="7">
    <source>
        <dbReference type="Pfam" id="PF01923"/>
    </source>
</evidence>
<dbReference type="EC" id="2.5.1.17" evidence="6"/>
<dbReference type="Proteomes" id="UP000199439">
    <property type="component" value="Unassembled WGS sequence"/>
</dbReference>
<comment type="subunit">
    <text evidence="2">Homotrimer.</text>
</comment>
<reference evidence="9" key="1">
    <citation type="submission" date="2016-10" db="EMBL/GenBank/DDBJ databases">
        <authorList>
            <person name="Varghese N."/>
            <person name="Submissions S."/>
        </authorList>
    </citation>
    <scope>NUCLEOTIDE SEQUENCE [LARGE SCALE GENOMIC DNA]</scope>
    <source>
        <strain evidence="9">DSM 25730</strain>
    </source>
</reference>
<dbReference type="GO" id="GO:0009236">
    <property type="term" value="P:cobalamin biosynthetic process"/>
    <property type="evidence" value="ECO:0007669"/>
    <property type="project" value="UniProtKB-UniRule"/>
</dbReference>
<dbReference type="Gene3D" id="1.20.1200.10">
    <property type="entry name" value="Cobalamin adenosyltransferase-like"/>
    <property type="match status" value="1"/>
</dbReference>
<dbReference type="FunFam" id="1.20.1200.10:FF:000001">
    <property type="entry name" value="Cob(I)yrinic acid a,c-diamide adenosyltransferase"/>
    <property type="match status" value="1"/>
</dbReference>
<evidence type="ECO:0000256" key="4">
    <source>
        <dbReference type="ARBA" id="ARBA00022741"/>
    </source>
</evidence>
<dbReference type="NCBIfam" id="TIGR00636">
    <property type="entry name" value="PduO_Nterm"/>
    <property type="match status" value="1"/>
</dbReference>
<comment type="pathway">
    <text evidence="6">Cofactor biosynthesis; adenosylcobalamin biosynthesis; adenosylcobalamin from cob(II)yrinate a,c-diamide: step 2/7.</text>
</comment>
<dbReference type="AlphaFoldDB" id="A0A1I1NYF2"/>
<comment type="similarity">
    <text evidence="1 6">Belongs to the Cob(I)alamin adenosyltransferase family.</text>
</comment>
<dbReference type="GO" id="GO:0005524">
    <property type="term" value="F:ATP binding"/>
    <property type="evidence" value="ECO:0007669"/>
    <property type="project" value="UniProtKB-UniRule"/>
</dbReference>
<dbReference type="SUPFAM" id="SSF89028">
    <property type="entry name" value="Cobalamin adenosyltransferase-like"/>
    <property type="match status" value="1"/>
</dbReference>
<dbReference type="InterPro" id="IPR036451">
    <property type="entry name" value="CblAdoTrfase-like_sf"/>
</dbReference>
<comment type="catalytic activity">
    <reaction evidence="6">
        <text>2 cob(II)alamin + reduced [electron-transfer flavoprotein] + 2 ATP = 2 adenosylcob(III)alamin + 2 triphosphate + oxidized [electron-transfer flavoprotein] + 3 H(+)</text>
        <dbReference type="Rhea" id="RHEA:28671"/>
        <dbReference type="Rhea" id="RHEA-COMP:10685"/>
        <dbReference type="Rhea" id="RHEA-COMP:10686"/>
        <dbReference type="ChEBI" id="CHEBI:15378"/>
        <dbReference type="ChEBI" id="CHEBI:16304"/>
        <dbReference type="ChEBI" id="CHEBI:18036"/>
        <dbReference type="ChEBI" id="CHEBI:18408"/>
        <dbReference type="ChEBI" id="CHEBI:30616"/>
        <dbReference type="ChEBI" id="CHEBI:57692"/>
        <dbReference type="ChEBI" id="CHEBI:58307"/>
        <dbReference type="EC" id="2.5.1.17"/>
    </reaction>
</comment>
<evidence type="ECO:0000256" key="1">
    <source>
        <dbReference type="ARBA" id="ARBA00007487"/>
    </source>
</evidence>
<organism evidence="8 9">
    <name type="scientific">Algibacter pectinivorans</name>
    <dbReference type="NCBI Taxonomy" id="870482"/>
    <lineage>
        <taxon>Bacteria</taxon>
        <taxon>Pseudomonadati</taxon>
        <taxon>Bacteroidota</taxon>
        <taxon>Flavobacteriia</taxon>
        <taxon>Flavobacteriales</taxon>
        <taxon>Flavobacteriaceae</taxon>
        <taxon>Algibacter</taxon>
    </lineage>
</organism>
<evidence type="ECO:0000256" key="6">
    <source>
        <dbReference type="RuleBase" id="RU366026"/>
    </source>
</evidence>
<evidence type="ECO:0000256" key="3">
    <source>
        <dbReference type="ARBA" id="ARBA00022679"/>
    </source>
</evidence>
<comment type="catalytic activity">
    <reaction evidence="6">
        <text>2 cob(II)yrinate a,c diamide + reduced [electron-transfer flavoprotein] + 2 ATP = 2 adenosylcob(III)yrinate a,c-diamide + 2 triphosphate + oxidized [electron-transfer flavoprotein] + 3 H(+)</text>
        <dbReference type="Rhea" id="RHEA:11528"/>
        <dbReference type="Rhea" id="RHEA-COMP:10685"/>
        <dbReference type="Rhea" id="RHEA-COMP:10686"/>
        <dbReference type="ChEBI" id="CHEBI:15378"/>
        <dbReference type="ChEBI" id="CHEBI:18036"/>
        <dbReference type="ChEBI" id="CHEBI:30616"/>
        <dbReference type="ChEBI" id="CHEBI:57692"/>
        <dbReference type="ChEBI" id="CHEBI:58307"/>
        <dbReference type="ChEBI" id="CHEBI:58503"/>
        <dbReference type="ChEBI" id="CHEBI:58537"/>
        <dbReference type="EC" id="2.5.1.17"/>
    </reaction>
</comment>
<dbReference type="OrthoDB" id="9778896at2"/>
<dbReference type="InterPro" id="IPR029499">
    <property type="entry name" value="PduO-typ"/>
</dbReference>
<dbReference type="RefSeq" id="WP_092849922.1">
    <property type="nucleotide sequence ID" value="NZ_FOMI01000003.1"/>
</dbReference>
<keyword evidence="9" id="KW-1185">Reference proteome</keyword>
<dbReference type="Pfam" id="PF01923">
    <property type="entry name" value="Cob_adeno_trans"/>
    <property type="match status" value="1"/>
</dbReference>
<dbReference type="STRING" id="870482.SAMN04487987_10310"/>
<proteinExistence type="inferred from homology"/>
<keyword evidence="5 6" id="KW-0067">ATP-binding</keyword>
<keyword evidence="4 6" id="KW-0547">Nucleotide-binding</keyword>
<accession>A0A1I1NYF2</accession>
<keyword evidence="3 6" id="KW-0808">Transferase</keyword>
<evidence type="ECO:0000256" key="5">
    <source>
        <dbReference type="ARBA" id="ARBA00022840"/>
    </source>
</evidence>
<protein>
    <recommendedName>
        <fullName evidence="6">Corrinoid adenosyltransferase</fullName>
        <ecNumber evidence="6">2.5.1.17</ecNumber>
    </recommendedName>
    <alternativeName>
        <fullName evidence="6">Cob(II)alamin adenosyltransferase</fullName>
    </alternativeName>
    <alternativeName>
        <fullName evidence="6">Cob(II)yrinic acid a,c-diamide adenosyltransferase</fullName>
    </alternativeName>
    <alternativeName>
        <fullName evidence="6">Cobinamide/cobalamin adenosyltransferase</fullName>
    </alternativeName>
</protein>
<evidence type="ECO:0000313" key="9">
    <source>
        <dbReference type="Proteomes" id="UP000199439"/>
    </source>
</evidence>
<gene>
    <name evidence="8" type="ORF">SAMN04487987_10310</name>
</gene>
<feature type="domain" description="Cobalamin adenosyltransferase-like" evidence="7">
    <location>
        <begin position="3"/>
        <end position="173"/>
    </location>
</feature>
<dbReference type="InterPro" id="IPR016030">
    <property type="entry name" value="CblAdoTrfase-like"/>
</dbReference>
<sequence>MKIYTKTGDKGTTALFGGTRVPKHHIRIDSYGTVDELNSHLGLIRDQDINPNYKDLLIIIQDRLFTVGAILATDPEKAILKNGKERLNIEKISSEDIERLEREMDAMNDALPPMTHFVLPGGHQTVSFCHIARCVCRRAERLASALNELEPFEANALTYLNRLSDYLFVLARKLSFDLQANEIKWIPEKR</sequence>
<evidence type="ECO:0000256" key="2">
    <source>
        <dbReference type="ARBA" id="ARBA00011233"/>
    </source>
</evidence>
<dbReference type="UniPathway" id="UPA00148">
    <property type="reaction ID" value="UER00233"/>
</dbReference>
<keyword evidence="6" id="KW-0169">Cobalamin biosynthesis</keyword>
<name>A0A1I1NYF2_9FLAO</name>
<evidence type="ECO:0000313" key="8">
    <source>
        <dbReference type="EMBL" id="SFD02436.1"/>
    </source>
</evidence>
<dbReference type="PANTHER" id="PTHR12213:SF0">
    <property type="entry name" value="CORRINOID ADENOSYLTRANSFERASE MMAB"/>
    <property type="match status" value="1"/>
</dbReference>
<dbReference type="GO" id="GO:0008817">
    <property type="term" value="F:corrinoid adenosyltransferase activity"/>
    <property type="evidence" value="ECO:0007669"/>
    <property type="project" value="UniProtKB-UniRule"/>
</dbReference>
<dbReference type="PANTHER" id="PTHR12213">
    <property type="entry name" value="CORRINOID ADENOSYLTRANSFERASE"/>
    <property type="match status" value="1"/>
</dbReference>
<dbReference type="EMBL" id="FOMI01000003">
    <property type="protein sequence ID" value="SFD02436.1"/>
    <property type="molecule type" value="Genomic_DNA"/>
</dbReference>